<comment type="pathway">
    <text evidence="2 13">Glycolipid biosynthesis; lipid IV(A) biosynthesis; lipid IV(A) from (3R)-3-hydroxytetradecanoyl-[acyl-carrier-protein] and UDP-N-acetyl-alpha-D-glucosamine: step 6/6.</text>
</comment>
<evidence type="ECO:0000256" key="11">
    <source>
        <dbReference type="ARBA" id="ARBA00023098"/>
    </source>
</evidence>
<dbReference type="GO" id="GO:0005524">
    <property type="term" value="F:ATP binding"/>
    <property type="evidence" value="ECO:0007669"/>
    <property type="project" value="UniProtKB-UniRule"/>
</dbReference>
<comment type="similarity">
    <text evidence="13">Belongs to the LpxK family.</text>
</comment>
<evidence type="ECO:0000256" key="5">
    <source>
        <dbReference type="ARBA" id="ARBA00022516"/>
    </source>
</evidence>
<protein>
    <recommendedName>
        <fullName evidence="4 13">Tetraacyldisaccharide 4'-kinase</fullName>
        <ecNumber evidence="3 13">2.7.1.130</ecNumber>
    </recommendedName>
    <alternativeName>
        <fullName evidence="12 13">Lipid A 4'-kinase</fullName>
    </alternativeName>
</protein>
<evidence type="ECO:0000256" key="6">
    <source>
        <dbReference type="ARBA" id="ARBA00022556"/>
    </source>
</evidence>
<keyword evidence="5 13" id="KW-0444">Lipid biosynthesis</keyword>
<dbReference type="AlphaFoldDB" id="A0A5R9J8Y0"/>
<dbReference type="Proteomes" id="UP000305654">
    <property type="component" value="Unassembled WGS sequence"/>
</dbReference>
<dbReference type="EC" id="2.7.1.130" evidence="3 13"/>
<accession>A0A5R9J8Y0</accession>
<dbReference type="GO" id="GO:0005886">
    <property type="term" value="C:plasma membrane"/>
    <property type="evidence" value="ECO:0007669"/>
    <property type="project" value="TreeGrafter"/>
</dbReference>
<name>A0A5R9J8Y0_9PROT</name>
<dbReference type="GO" id="GO:0009029">
    <property type="term" value="F:lipid-A 4'-kinase activity"/>
    <property type="evidence" value="ECO:0007669"/>
    <property type="project" value="UniProtKB-UniRule"/>
</dbReference>
<keyword evidence="9 13" id="KW-0418">Kinase</keyword>
<comment type="caution">
    <text evidence="14">The sequence shown here is derived from an EMBL/GenBank/DDBJ whole genome shotgun (WGS) entry which is preliminary data.</text>
</comment>
<evidence type="ECO:0000256" key="3">
    <source>
        <dbReference type="ARBA" id="ARBA00012071"/>
    </source>
</evidence>
<sequence length="341" mass="35556">MSRFDLRPPAFWFAGQPGLAACLLWPAARVTAAITRRRIARPGWRAPVPVICCGNLSAGGTGKTTLALDLLARLKARGVAVHALTRGYRGTASGVLRVDPERHDATLVGDEPLLLAAVAPTWVGADRAASARAAIAAGAGCLLMDDGMQNPTLVQDCTLVVIDGATGFGNGRVLPAGPLREPVEAGTARARAAVLIGPDRRGAATGLPPGLPVLRAGLAMAPEAAALRGTRLLAFAGIGRPGKFFDALRALDLELVAAHGFPNHHPYRPAELARLRNQAHALGARLVTTPKDAVRLPAAFRRDVTALGVGLLWADPAVVETLLDEVLEATGTVPRTGKPRR</sequence>
<reference evidence="14 15" key="1">
    <citation type="submission" date="2019-05" db="EMBL/GenBank/DDBJ databases">
        <authorList>
            <person name="Pankratov T."/>
            <person name="Grouzdev D."/>
        </authorList>
    </citation>
    <scope>NUCLEOTIDE SEQUENCE [LARGE SCALE GENOMIC DNA]</scope>
    <source>
        <strain evidence="14 15">KEBCLARHB70R</strain>
    </source>
</reference>
<evidence type="ECO:0000256" key="9">
    <source>
        <dbReference type="ARBA" id="ARBA00022777"/>
    </source>
</evidence>
<evidence type="ECO:0000313" key="15">
    <source>
        <dbReference type="Proteomes" id="UP000305654"/>
    </source>
</evidence>
<evidence type="ECO:0000256" key="8">
    <source>
        <dbReference type="ARBA" id="ARBA00022741"/>
    </source>
</evidence>
<gene>
    <name evidence="13 14" type="primary">lpxK</name>
    <name evidence="14" type="ORF">FE263_15315</name>
</gene>
<proteinExistence type="inferred from homology"/>
<dbReference type="GO" id="GO:0009244">
    <property type="term" value="P:lipopolysaccharide core region biosynthetic process"/>
    <property type="evidence" value="ECO:0007669"/>
    <property type="project" value="TreeGrafter"/>
</dbReference>
<dbReference type="PANTHER" id="PTHR42724">
    <property type="entry name" value="TETRAACYLDISACCHARIDE 4'-KINASE"/>
    <property type="match status" value="1"/>
</dbReference>
<dbReference type="InterPro" id="IPR027417">
    <property type="entry name" value="P-loop_NTPase"/>
</dbReference>
<evidence type="ECO:0000256" key="1">
    <source>
        <dbReference type="ARBA" id="ARBA00002274"/>
    </source>
</evidence>
<dbReference type="InterPro" id="IPR003758">
    <property type="entry name" value="LpxK"/>
</dbReference>
<keyword evidence="6 13" id="KW-0441">Lipid A biosynthesis</keyword>
<evidence type="ECO:0000313" key="14">
    <source>
        <dbReference type="EMBL" id="TLU71826.1"/>
    </source>
</evidence>
<keyword evidence="7 13" id="KW-0808">Transferase</keyword>
<evidence type="ECO:0000256" key="10">
    <source>
        <dbReference type="ARBA" id="ARBA00022840"/>
    </source>
</evidence>
<dbReference type="GO" id="GO:0009245">
    <property type="term" value="P:lipid A biosynthetic process"/>
    <property type="evidence" value="ECO:0007669"/>
    <property type="project" value="UniProtKB-UniRule"/>
</dbReference>
<evidence type="ECO:0000256" key="7">
    <source>
        <dbReference type="ARBA" id="ARBA00022679"/>
    </source>
</evidence>
<dbReference type="PROSITE" id="PS51257">
    <property type="entry name" value="PROKAR_LIPOPROTEIN"/>
    <property type="match status" value="1"/>
</dbReference>
<keyword evidence="10 13" id="KW-0067">ATP-binding</keyword>
<dbReference type="UniPathway" id="UPA00359">
    <property type="reaction ID" value="UER00482"/>
</dbReference>
<evidence type="ECO:0000256" key="2">
    <source>
        <dbReference type="ARBA" id="ARBA00004870"/>
    </source>
</evidence>
<dbReference type="SUPFAM" id="SSF52540">
    <property type="entry name" value="P-loop containing nucleoside triphosphate hydrolases"/>
    <property type="match status" value="1"/>
</dbReference>
<feature type="binding site" evidence="13">
    <location>
        <begin position="57"/>
        <end position="64"/>
    </location>
    <ligand>
        <name>ATP</name>
        <dbReference type="ChEBI" id="CHEBI:30616"/>
    </ligand>
</feature>
<dbReference type="HAMAP" id="MF_00409">
    <property type="entry name" value="LpxK"/>
    <property type="match status" value="1"/>
</dbReference>
<dbReference type="OrthoDB" id="9766423at2"/>
<keyword evidence="8 13" id="KW-0547">Nucleotide-binding</keyword>
<keyword evidence="11 13" id="KW-0443">Lipid metabolism</keyword>
<keyword evidence="15" id="KW-1185">Reference proteome</keyword>
<comment type="function">
    <text evidence="1 13">Transfers the gamma-phosphate of ATP to the 4'-position of a tetraacyldisaccharide 1-phosphate intermediate (termed DS-1-P) to form tetraacyldisaccharide 1,4'-bis-phosphate (lipid IVA).</text>
</comment>
<evidence type="ECO:0000256" key="4">
    <source>
        <dbReference type="ARBA" id="ARBA00016436"/>
    </source>
</evidence>
<evidence type="ECO:0000256" key="13">
    <source>
        <dbReference type="HAMAP-Rule" id="MF_00409"/>
    </source>
</evidence>
<dbReference type="Pfam" id="PF02606">
    <property type="entry name" value="LpxK"/>
    <property type="match status" value="1"/>
</dbReference>
<organism evidence="14 15">
    <name type="scientific">Lichenicoccus roseus</name>
    <dbReference type="NCBI Taxonomy" id="2683649"/>
    <lineage>
        <taxon>Bacteria</taxon>
        <taxon>Pseudomonadati</taxon>
        <taxon>Pseudomonadota</taxon>
        <taxon>Alphaproteobacteria</taxon>
        <taxon>Acetobacterales</taxon>
        <taxon>Acetobacteraceae</taxon>
        <taxon>Lichenicoccus</taxon>
    </lineage>
</organism>
<dbReference type="NCBIfam" id="TIGR00682">
    <property type="entry name" value="lpxK"/>
    <property type="match status" value="1"/>
</dbReference>
<comment type="catalytic activity">
    <reaction evidence="13">
        <text>a lipid A disaccharide + ATP = a lipid IVA + ADP + H(+)</text>
        <dbReference type="Rhea" id="RHEA:67840"/>
        <dbReference type="ChEBI" id="CHEBI:15378"/>
        <dbReference type="ChEBI" id="CHEBI:30616"/>
        <dbReference type="ChEBI" id="CHEBI:176343"/>
        <dbReference type="ChEBI" id="CHEBI:176425"/>
        <dbReference type="ChEBI" id="CHEBI:456216"/>
        <dbReference type="EC" id="2.7.1.130"/>
    </reaction>
</comment>
<dbReference type="EMBL" id="VCDI01000005">
    <property type="protein sequence ID" value="TLU71826.1"/>
    <property type="molecule type" value="Genomic_DNA"/>
</dbReference>
<dbReference type="PANTHER" id="PTHR42724:SF1">
    <property type="entry name" value="TETRAACYLDISACCHARIDE 4'-KINASE, MITOCHONDRIAL-RELATED"/>
    <property type="match status" value="1"/>
</dbReference>
<evidence type="ECO:0000256" key="12">
    <source>
        <dbReference type="ARBA" id="ARBA00029757"/>
    </source>
</evidence>